<evidence type="ECO:0000259" key="2">
    <source>
        <dbReference type="Pfam" id="PF13847"/>
    </source>
</evidence>
<dbReference type="AlphaFoldDB" id="A0A6P2BX52"/>
<dbReference type="Gene3D" id="3.40.50.150">
    <property type="entry name" value="Vaccinia Virus protein VP39"/>
    <property type="match status" value="1"/>
</dbReference>
<dbReference type="CDD" id="cd02440">
    <property type="entry name" value="AdoMet_MTases"/>
    <property type="match status" value="1"/>
</dbReference>
<keyword evidence="4" id="KW-0808">Transferase</keyword>
<dbReference type="InterPro" id="IPR025714">
    <property type="entry name" value="Methyltranfer_dom"/>
</dbReference>
<feature type="compositionally biased region" description="Gly residues" evidence="1">
    <location>
        <begin position="307"/>
        <end position="323"/>
    </location>
</feature>
<evidence type="ECO:0000313" key="4">
    <source>
        <dbReference type="EMBL" id="TVZ03644.1"/>
    </source>
</evidence>
<proteinExistence type="predicted"/>
<dbReference type="OrthoDB" id="9801363at2"/>
<gene>
    <name evidence="4" type="ORF">EAS64_21325</name>
</gene>
<dbReference type="Gene3D" id="1.10.10.10">
    <property type="entry name" value="Winged helix-like DNA-binding domain superfamily/Winged helix DNA-binding domain"/>
    <property type="match status" value="1"/>
</dbReference>
<feature type="region of interest" description="Disordered" evidence="1">
    <location>
        <begin position="304"/>
        <end position="323"/>
    </location>
</feature>
<evidence type="ECO:0000313" key="5">
    <source>
        <dbReference type="Proteomes" id="UP000460272"/>
    </source>
</evidence>
<keyword evidence="4" id="KW-0489">Methyltransferase</keyword>
<comment type="caution">
    <text evidence="4">The sequence shown here is derived from an EMBL/GenBank/DDBJ whole genome shotgun (WGS) entry which is preliminary data.</text>
</comment>
<dbReference type="SUPFAM" id="SSF53335">
    <property type="entry name" value="S-adenosyl-L-methionine-dependent methyltransferases"/>
    <property type="match status" value="1"/>
</dbReference>
<reference evidence="4 5" key="1">
    <citation type="submission" date="2018-11" db="EMBL/GenBank/DDBJ databases">
        <title>Trebonia kvetii gen.nov., sp.nov., a novel acidophilic actinobacterium, and proposal of the new actinobacterial family Treboniaceae fam. nov.</title>
        <authorList>
            <person name="Rapoport D."/>
            <person name="Sagova-Mareckova M."/>
            <person name="Sedlacek I."/>
            <person name="Provaznik J."/>
            <person name="Kralova S."/>
            <person name="Pavlinic D."/>
            <person name="Benes V."/>
            <person name="Kopecky J."/>
        </authorList>
    </citation>
    <scope>NUCLEOTIDE SEQUENCE [LARGE SCALE GENOMIC DNA]</scope>
    <source>
        <strain evidence="4 5">15Tr583</strain>
    </source>
</reference>
<dbReference type="InterPro" id="IPR029063">
    <property type="entry name" value="SAM-dependent_MTases_sf"/>
</dbReference>
<dbReference type="SUPFAM" id="SSF46785">
    <property type="entry name" value="Winged helix' DNA-binding domain"/>
    <property type="match status" value="1"/>
</dbReference>
<feature type="domain" description="Methyltransferase" evidence="2">
    <location>
        <begin position="169"/>
        <end position="275"/>
    </location>
</feature>
<evidence type="ECO:0000256" key="1">
    <source>
        <dbReference type="SAM" id="MobiDB-lite"/>
    </source>
</evidence>
<dbReference type="GO" id="GO:0032259">
    <property type="term" value="P:methylation"/>
    <property type="evidence" value="ECO:0007669"/>
    <property type="project" value="UniProtKB-KW"/>
</dbReference>
<dbReference type="InterPro" id="IPR036390">
    <property type="entry name" value="WH_DNA-bd_sf"/>
</dbReference>
<sequence>MDMDAFMAFVGKFAGDLGAVVAAGNVVVGDRLGLYRALADSGPATAAELAARTGTDERYVAEWLAGQAAGGYLEYGEGRFSMTAEQAFALADPSGPVDVAGAFQLALGAVAAVPAIAEAFRTGAGVGWHEQSADVFSGCERFFRAGYAAHLVQDWLPALPGIASRLAAGGSVADVGCGLGASSVLLASAFPAARVSGSDYHAESITLAVKRAADAGVADRVTFETESATTFSGTGYDLVTTFDCLHDMGDPVGAARHIRSALAADGSWLIVEPMAADSVEGNLNPVGRVYYNFSTLLCLPNARSQGGSNGSSESGGSGGSGGGAMLGAQAGEAAIRSVVLSAGFGSFRRAAQTPFNLVYEAKP</sequence>
<keyword evidence="5" id="KW-1185">Reference proteome</keyword>
<dbReference type="Proteomes" id="UP000460272">
    <property type="component" value="Unassembled WGS sequence"/>
</dbReference>
<dbReference type="GO" id="GO:0008168">
    <property type="term" value="F:methyltransferase activity"/>
    <property type="evidence" value="ECO:0007669"/>
    <property type="project" value="UniProtKB-KW"/>
</dbReference>
<organism evidence="4 5">
    <name type="scientific">Trebonia kvetii</name>
    <dbReference type="NCBI Taxonomy" id="2480626"/>
    <lineage>
        <taxon>Bacteria</taxon>
        <taxon>Bacillati</taxon>
        <taxon>Actinomycetota</taxon>
        <taxon>Actinomycetes</taxon>
        <taxon>Streptosporangiales</taxon>
        <taxon>Treboniaceae</taxon>
        <taxon>Trebonia</taxon>
    </lineage>
</organism>
<accession>A0A6P2BX52</accession>
<dbReference type="Pfam" id="PF21320">
    <property type="entry name" value="WHD_Rv2258c"/>
    <property type="match status" value="1"/>
</dbReference>
<evidence type="ECO:0000259" key="3">
    <source>
        <dbReference type="Pfam" id="PF21320"/>
    </source>
</evidence>
<dbReference type="InterPro" id="IPR036388">
    <property type="entry name" value="WH-like_DNA-bd_sf"/>
</dbReference>
<dbReference type="EMBL" id="RPFW01000004">
    <property type="protein sequence ID" value="TVZ03644.1"/>
    <property type="molecule type" value="Genomic_DNA"/>
</dbReference>
<dbReference type="Pfam" id="PF13847">
    <property type="entry name" value="Methyltransf_31"/>
    <property type="match status" value="1"/>
</dbReference>
<protein>
    <submittedName>
        <fullName evidence="4">SAM-dependent methyltransferase</fullName>
    </submittedName>
</protein>
<dbReference type="RefSeq" id="WP_145856609.1">
    <property type="nucleotide sequence ID" value="NZ_RPFW01000004.1"/>
</dbReference>
<dbReference type="PANTHER" id="PTHR45128">
    <property type="entry name" value="METHYLTRANSFERASE TYPE 11"/>
    <property type="match status" value="1"/>
</dbReference>
<dbReference type="PANTHER" id="PTHR45128:SF2">
    <property type="entry name" value="METHYLTRANSFERASE DOMAIN-CONTAINING PROTEIN"/>
    <property type="match status" value="1"/>
</dbReference>
<dbReference type="InterPro" id="IPR048711">
    <property type="entry name" value="WHD_Rv2258c"/>
</dbReference>
<name>A0A6P2BX52_9ACTN</name>
<dbReference type="InterPro" id="IPR053173">
    <property type="entry name" value="SAM-binding_MTase"/>
</dbReference>
<feature type="domain" description="S-adenosylmethionine-dependent methyltransferase Rv2258c-like winged HTH" evidence="3">
    <location>
        <begin position="26"/>
        <end position="89"/>
    </location>
</feature>